<dbReference type="SMART" id="SM00354">
    <property type="entry name" value="HTH_LACI"/>
    <property type="match status" value="1"/>
</dbReference>
<feature type="domain" description="HTH lacI-type" evidence="4">
    <location>
        <begin position="12"/>
        <end position="64"/>
    </location>
</feature>
<dbReference type="CDD" id="cd06267">
    <property type="entry name" value="PBP1_LacI_sugar_binding-like"/>
    <property type="match status" value="1"/>
</dbReference>
<dbReference type="OrthoDB" id="9803256at2"/>
<dbReference type="GO" id="GO:0000976">
    <property type="term" value="F:transcription cis-regulatory region binding"/>
    <property type="evidence" value="ECO:0007669"/>
    <property type="project" value="TreeGrafter"/>
</dbReference>
<dbReference type="SUPFAM" id="SSF47413">
    <property type="entry name" value="lambda repressor-like DNA-binding domains"/>
    <property type="match status" value="1"/>
</dbReference>
<dbReference type="InterPro" id="IPR046335">
    <property type="entry name" value="LacI/GalR-like_sensor"/>
</dbReference>
<dbReference type="SUPFAM" id="SSF53822">
    <property type="entry name" value="Periplasmic binding protein-like I"/>
    <property type="match status" value="1"/>
</dbReference>
<dbReference type="EMBL" id="CP042437">
    <property type="protein sequence ID" value="QEC79979.1"/>
    <property type="molecule type" value="Genomic_DNA"/>
</dbReference>
<dbReference type="Proteomes" id="UP000321362">
    <property type="component" value="Chromosome"/>
</dbReference>
<dbReference type="KEGG" id="mgk:FSB76_29970"/>
<dbReference type="PANTHER" id="PTHR30146:SF109">
    <property type="entry name" value="HTH-TYPE TRANSCRIPTIONAL REGULATOR GALS"/>
    <property type="match status" value="1"/>
</dbReference>
<dbReference type="GO" id="GO:0003700">
    <property type="term" value="F:DNA-binding transcription factor activity"/>
    <property type="evidence" value="ECO:0007669"/>
    <property type="project" value="TreeGrafter"/>
</dbReference>
<dbReference type="AlphaFoldDB" id="A0A5B8W8U2"/>
<name>A0A5B8W8U2_9SPHI</name>
<accession>A0A5B8W8U2</accession>
<evidence type="ECO:0000256" key="2">
    <source>
        <dbReference type="ARBA" id="ARBA00023125"/>
    </source>
</evidence>
<reference evidence="5 6" key="1">
    <citation type="journal article" date="2013" name="J. Microbiol.">
        <title>Mucilaginibacter ginsenosidivorax sp. nov., with ginsenoside converting activity isolated from sediment.</title>
        <authorList>
            <person name="Kim J.K."/>
            <person name="Choi T.E."/>
            <person name="Liu Q.M."/>
            <person name="Park H.Y."/>
            <person name="Yi T.H."/>
            <person name="Yoon M.H."/>
            <person name="Kim S.C."/>
            <person name="Im W.T."/>
        </authorList>
    </citation>
    <scope>NUCLEOTIDE SEQUENCE [LARGE SCALE GENOMIC DNA]</scope>
    <source>
        <strain evidence="5 6">KHI28</strain>
    </source>
</reference>
<dbReference type="Pfam" id="PF13377">
    <property type="entry name" value="Peripla_BP_3"/>
    <property type="match status" value="1"/>
</dbReference>
<keyword evidence="6" id="KW-1185">Reference proteome</keyword>
<protein>
    <submittedName>
        <fullName evidence="5">LacI family transcriptional regulator</fullName>
    </submittedName>
</protein>
<sequence length="346" mass="38042">MADTPKSDKIDMKTLAKVLNVSIATVSKALRDSHDIGPETKLKVIEAARKLNYVPNPYASSLRKKASNTIAIIIPEIADSFFSQAINGIESIVAIKKYHTLIYLTHDSYEREAYMFGELASGRVDGVIMSVASNTEDTSHIKTLQQAGVPVVFFDRVFNDLNSVKITTDDLNSAYVATNHLLDASCKNISLVTIKGYPSILSAREQGYKQALAERGVQPKESGVVTCSNKYNNENVEVIKEHLRLQKPDGIIATVEHLATSTYLACNELKLNIPRDVKVVCFTNQITAPILNPPLTTILQPAFDMGKKAAQLLFDHLAGKAVENNKEIVLPSTLVIRESSIMELLN</sequence>
<dbReference type="CDD" id="cd01392">
    <property type="entry name" value="HTH_LacI"/>
    <property type="match status" value="1"/>
</dbReference>
<keyword evidence="3" id="KW-0804">Transcription</keyword>
<evidence type="ECO:0000256" key="3">
    <source>
        <dbReference type="ARBA" id="ARBA00023163"/>
    </source>
</evidence>
<dbReference type="PANTHER" id="PTHR30146">
    <property type="entry name" value="LACI-RELATED TRANSCRIPTIONAL REPRESSOR"/>
    <property type="match status" value="1"/>
</dbReference>
<evidence type="ECO:0000256" key="1">
    <source>
        <dbReference type="ARBA" id="ARBA00023015"/>
    </source>
</evidence>
<dbReference type="InterPro" id="IPR000843">
    <property type="entry name" value="HTH_LacI"/>
</dbReference>
<keyword evidence="1" id="KW-0805">Transcription regulation</keyword>
<dbReference type="RefSeq" id="WP_147060091.1">
    <property type="nucleotide sequence ID" value="NZ_CP042437.1"/>
</dbReference>
<evidence type="ECO:0000259" key="4">
    <source>
        <dbReference type="PROSITE" id="PS50932"/>
    </source>
</evidence>
<organism evidence="5 6">
    <name type="scientific">Mucilaginibacter ginsenosidivorax</name>
    <dbReference type="NCBI Taxonomy" id="862126"/>
    <lineage>
        <taxon>Bacteria</taxon>
        <taxon>Pseudomonadati</taxon>
        <taxon>Bacteroidota</taxon>
        <taxon>Sphingobacteriia</taxon>
        <taxon>Sphingobacteriales</taxon>
        <taxon>Sphingobacteriaceae</taxon>
        <taxon>Mucilaginibacter</taxon>
    </lineage>
</organism>
<dbReference type="Gene3D" id="3.40.50.2300">
    <property type="match status" value="2"/>
</dbReference>
<gene>
    <name evidence="5" type="ORF">FSB76_29970</name>
</gene>
<dbReference type="Pfam" id="PF00356">
    <property type="entry name" value="LacI"/>
    <property type="match status" value="1"/>
</dbReference>
<dbReference type="PROSITE" id="PS50932">
    <property type="entry name" value="HTH_LACI_2"/>
    <property type="match status" value="1"/>
</dbReference>
<dbReference type="Gene3D" id="1.10.260.40">
    <property type="entry name" value="lambda repressor-like DNA-binding domains"/>
    <property type="match status" value="1"/>
</dbReference>
<keyword evidence="2" id="KW-0238">DNA-binding</keyword>
<dbReference type="InterPro" id="IPR010982">
    <property type="entry name" value="Lambda_DNA-bd_dom_sf"/>
</dbReference>
<proteinExistence type="predicted"/>
<dbReference type="InterPro" id="IPR028082">
    <property type="entry name" value="Peripla_BP_I"/>
</dbReference>
<evidence type="ECO:0000313" key="5">
    <source>
        <dbReference type="EMBL" id="QEC79979.1"/>
    </source>
</evidence>
<evidence type="ECO:0000313" key="6">
    <source>
        <dbReference type="Proteomes" id="UP000321362"/>
    </source>
</evidence>